<reference evidence="4" key="1">
    <citation type="submission" date="2025-08" db="UniProtKB">
        <authorList>
            <consortium name="RefSeq"/>
        </authorList>
    </citation>
    <scope>IDENTIFICATION</scope>
    <source>
        <tissue evidence="4">Whole larvae</tissue>
    </source>
</reference>
<dbReference type="SMART" id="SM00733">
    <property type="entry name" value="Mterf"/>
    <property type="match status" value="3"/>
</dbReference>
<dbReference type="PANTHER" id="PTHR15437:SF7">
    <property type="entry name" value="TRANSCRIPTION TERMINATION FACTOR 5, MITOCHONDRIAL"/>
    <property type="match status" value="1"/>
</dbReference>
<dbReference type="PANTHER" id="PTHR15437">
    <property type="entry name" value="TRANSCRIPTION TERMINATION FACTOR, MITOCHONDRIAL"/>
    <property type="match status" value="1"/>
</dbReference>
<proteinExistence type="inferred from homology"/>
<gene>
    <name evidence="4" type="primary">LOC113522600</name>
</gene>
<evidence type="ECO:0000313" key="3">
    <source>
        <dbReference type="Proteomes" id="UP001652740"/>
    </source>
</evidence>
<comment type="similarity">
    <text evidence="1">Belongs to the mTERF family.</text>
</comment>
<evidence type="ECO:0000313" key="4">
    <source>
        <dbReference type="RefSeq" id="XP_052753829.1"/>
    </source>
</evidence>
<evidence type="ECO:0000256" key="1">
    <source>
        <dbReference type="ARBA" id="ARBA00007692"/>
    </source>
</evidence>
<evidence type="ECO:0000256" key="2">
    <source>
        <dbReference type="ARBA" id="ARBA00022946"/>
    </source>
</evidence>
<name>A0ABM3MR43_GALME</name>
<keyword evidence="2" id="KW-0809">Transit peptide</keyword>
<dbReference type="Proteomes" id="UP001652740">
    <property type="component" value="Unplaced"/>
</dbReference>
<organism evidence="3 4">
    <name type="scientific">Galleria mellonella</name>
    <name type="common">Greater wax moth</name>
    <dbReference type="NCBI Taxonomy" id="7137"/>
    <lineage>
        <taxon>Eukaryota</taxon>
        <taxon>Metazoa</taxon>
        <taxon>Ecdysozoa</taxon>
        <taxon>Arthropoda</taxon>
        <taxon>Hexapoda</taxon>
        <taxon>Insecta</taxon>
        <taxon>Pterygota</taxon>
        <taxon>Neoptera</taxon>
        <taxon>Endopterygota</taxon>
        <taxon>Lepidoptera</taxon>
        <taxon>Glossata</taxon>
        <taxon>Ditrysia</taxon>
        <taxon>Pyraloidea</taxon>
        <taxon>Pyralidae</taxon>
        <taxon>Galleriinae</taxon>
        <taxon>Galleria</taxon>
    </lineage>
</organism>
<accession>A0ABM3MR43</accession>
<dbReference type="RefSeq" id="XP_052753829.1">
    <property type="nucleotide sequence ID" value="XM_052897869.1"/>
</dbReference>
<protein>
    <submittedName>
        <fullName evidence="4">Transcription termination factor 5, mitochondrial-like</fullName>
    </submittedName>
</protein>
<keyword evidence="3" id="KW-1185">Reference proteome</keyword>
<sequence>MNFSNKLRMGLLHWRPLHRCSSNIARTPRNEYLLESLRKYLNISEPKAEFMCLKYPVVKRLDEKSIIHMIESVHKLGFSKKILVDEPSLFSLLPVTLIFRYRVLQECGFVDIQPADLLGYLPLVKQKSIGELKKMGLIPSHINLENRLASHMTQWPTSLTNLIYEDVNKYSLYILRLKIIQRYLELLLDISIEEFYRGVKTYPTIKHRPLKTINETLNILQSQIMVPNYKIKSNFYLIHADPDNLKNIIHNFKTIGGIDIKEIIRLHPKLATKNYNTLVEIRKVLQEYSISNEAQRRCFDIYTLSPTTIKERIESAKKIPEFSTFFNHPRFLKMIHYKKTAMKRLANLYSNNKKCLSLNILSGSSAHFETFEKTPGDRLGKGKDLIFCISQCLENDYSASDIRKLIKRHPFWINIPLVQVKYVYEQLCTEFSKSDIYENCFILLYPWSKIKDILEVIDSQSTQRLPQDINEQLNINKLNKSRKLSIVLYLLEKNHYFSGNGVWSEDKYKNKVDLTHLYESENLELSTHT</sequence>
<dbReference type="InterPro" id="IPR003690">
    <property type="entry name" value="MTERF"/>
</dbReference>
<dbReference type="InterPro" id="IPR038538">
    <property type="entry name" value="MTERF_sf"/>
</dbReference>
<dbReference type="Gene3D" id="1.25.70.10">
    <property type="entry name" value="Transcription termination factor 3, mitochondrial"/>
    <property type="match status" value="2"/>
</dbReference>
<dbReference type="GeneID" id="113522600"/>